<dbReference type="SUPFAM" id="SSF55729">
    <property type="entry name" value="Acyl-CoA N-acyltransferases (Nat)"/>
    <property type="match status" value="1"/>
</dbReference>
<proteinExistence type="predicted"/>
<dbReference type="InterPro" id="IPR000182">
    <property type="entry name" value="GNAT_dom"/>
</dbReference>
<feature type="domain" description="N-acetyltransferase" evidence="1">
    <location>
        <begin position="12"/>
        <end position="168"/>
    </location>
</feature>
<dbReference type="Proteomes" id="UP001595735">
    <property type="component" value="Unassembled WGS sequence"/>
</dbReference>
<organism evidence="2 3">
    <name type="scientific">Chryseobacterium tructae</name>
    <dbReference type="NCBI Taxonomy" id="1037380"/>
    <lineage>
        <taxon>Bacteria</taxon>
        <taxon>Pseudomonadati</taxon>
        <taxon>Bacteroidota</taxon>
        <taxon>Flavobacteriia</taxon>
        <taxon>Flavobacteriales</taxon>
        <taxon>Weeksellaceae</taxon>
        <taxon>Chryseobacterium group</taxon>
        <taxon>Chryseobacterium</taxon>
    </lineage>
</organism>
<sequence>MKNTPDIHTERLILRRFRLEDAEAFYHMMNDPEVNTYLPLLPFENVEEAEEYLVKHYIKTYENETGYRYAICLKTNDVPIGYINIAHHESNDLGYGLSKKHWHKGVVTEACQALLVHLRASNLLYITATHDIHNERSGNVMKKIGMKYCYSYEEQWQPKDILVTFRLYQLNLDGDTDRVYMEYWNRYKVHFIEENV</sequence>
<evidence type="ECO:0000259" key="1">
    <source>
        <dbReference type="PROSITE" id="PS51186"/>
    </source>
</evidence>
<keyword evidence="3" id="KW-1185">Reference proteome</keyword>
<dbReference type="PANTHER" id="PTHR43792:SF1">
    <property type="entry name" value="N-ACETYLTRANSFERASE DOMAIN-CONTAINING PROTEIN"/>
    <property type="match status" value="1"/>
</dbReference>
<comment type="caution">
    <text evidence="2">The sequence shown here is derived from an EMBL/GenBank/DDBJ whole genome shotgun (WGS) entry which is preliminary data.</text>
</comment>
<dbReference type="Pfam" id="PF13302">
    <property type="entry name" value="Acetyltransf_3"/>
    <property type="match status" value="1"/>
</dbReference>
<dbReference type="EC" id="2.3.-.-" evidence="2"/>
<evidence type="ECO:0000313" key="2">
    <source>
        <dbReference type="EMBL" id="MFC3757996.1"/>
    </source>
</evidence>
<evidence type="ECO:0000313" key="3">
    <source>
        <dbReference type="Proteomes" id="UP001595735"/>
    </source>
</evidence>
<gene>
    <name evidence="2" type="ORF">ACFONJ_18605</name>
</gene>
<dbReference type="Gene3D" id="3.40.630.30">
    <property type="match status" value="1"/>
</dbReference>
<dbReference type="RefSeq" id="WP_290299599.1">
    <property type="nucleotide sequence ID" value="NZ_JAUFQR010000001.1"/>
</dbReference>
<protein>
    <submittedName>
        <fullName evidence="2">GNAT family N-acetyltransferase</fullName>
        <ecNumber evidence="2">2.3.-.-</ecNumber>
    </submittedName>
</protein>
<keyword evidence="2" id="KW-0012">Acyltransferase</keyword>
<keyword evidence="2" id="KW-0808">Transferase</keyword>
<dbReference type="PROSITE" id="PS51186">
    <property type="entry name" value="GNAT"/>
    <property type="match status" value="1"/>
</dbReference>
<dbReference type="GO" id="GO:0016746">
    <property type="term" value="F:acyltransferase activity"/>
    <property type="evidence" value="ECO:0007669"/>
    <property type="project" value="UniProtKB-KW"/>
</dbReference>
<dbReference type="PANTHER" id="PTHR43792">
    <property type="entry name" value="GNAT FAMILY, PUTATIVE (AFU_ORTHOLOGUE AFUA_3G00765)-RELATED-RELATED"/>
    <property type="match status" value="1"/>
</dbReference>
<dbReference type="InterPro" id="IPR016181">
    <property type="entry name" value="Acyl_CoA_acyltransferase"/>
</dbReference>
<dbReference type="InterPro" id="IPR051531">
    <property type="entry name" value="N-acetyltransferase"/>
</dbReference>
<accession>A0ABV7XY95</accession>
<reference evidence="3" key="1">
    <citation type="journal article" date="2019" name="Int. J. Syst. Evol. Microbiol.">
        <title>The Global Catalogue of Microorganisms (GCM) 10K type strain sequencing project: providing services to taxonomists for standard genome sequencing and annotation.</title>
        <authorList>
            <consortium name="The Broad Institute Genomics Platform"/>
            <consortium name="The Broad Institute Genome Sequencing Center for Infectious Disease"/>
            <person name="Wu L."/>
            <person name="Ma J."/>
        </authorList>
    </citation>
    <scope>NUCLEOTIDE SEQUENCE [LARGE SCALE GENOMIC DNA]</scope>
    <source>
        <strain evidence="3">CECT 7798</strain>
    </source>
</reference>
<dbReference type="EMBL" id="JBHRYO010000002">
    <property type="protein sequence ID" value="MFC3757996.1"/>
    <property type="molecule type" value="Genomic_DNA"/>
</dbReference>
<name>A0ABV7XY95_9FLAO</name>